<feature type="domain" description="Uroporphyrinogen decarboxylase (URO-D)" evidence="11">
    <location>
        <begin position="24"/>
        <end position="33"/>
    </location>
</feature>
<dbReference type="UniPathway" id="UPA00251">
    <property type="reaction ID" value="UER00321"/>
</dbReference>
<keyword evidence="6 8" id="KW-0456">Lyase</keyword>
<dbReference type="RefSeq" id="WP_168061190.1">
    <property type="nucleotide sequence ID" value="NZ_VTOW01000002.1"/>
</dbReference>
<dbReference type="Gene3D" id="3.20.20.210">
    <property type="match status" value="1"/>
</dbReference>
<evidence type="ECO:0000256" key="6">
    <source>
        <dbReference type="ARBA" id="ARBA00023239"/>
    </source>
</evidence>
<feature type="binding site" evidence="8">
    <location>
        <position position="153"/>
    </location>
    <ligand>
        <name>substrate</name>
    </ligand>
</feature>
<evidence type="ECO:0000259" key="11">
    <source>
        <dbReference type="PROSITE" id="PS00906"/>
    </source>
</evidence>
<comment type="catalytic activity">
    <reaction evidence="8 9">
        <text>uroporphyrinogen III + 4 H(+) = coproporphyrinogen III + 4 CO2</text>
        <dbReference type="Rhea" id="RHEA:19865"/>
        <dbReference type="ChEBI" id="CHEBI:15378"/>
        <dbReference type="ChEBI" id="CHEBI:16526"/>
        <dbReference type="ChEBI" id="CHEBI:57308"/>
        <dbReference type="ChEBI" id="CHEBI:57309"/>
        <dbReference type="EC" id="4.1.1.37"/>
    </reaction>
</comment>
<feature type="binding site" evidence="8">
    <location>
        <position position="208"/>
    </location>
    <ligand>
        <name>substrate</name>
    </ligand>
</feature>
<feature type="binding site" evidence="8">
    <location>
        <position position="322"/>
    </location>
    <ligand>
        <name>substrate</name>
    </ligand>
</feature>
<protein>
    <recommendedName>
        <fullName evidence="4 8">Uroporphyrinogen decarboxylase</fullName>
        <shortName evidence="8">UPD</shortName>
        <shortName evidence="8">URO-D</shortName>
        <ecNumber evidence="4 8">4.1.1.37</ecNumber>
    </recommendedName>
</protein>
<evidence type="ECO:0000256" key="10">
    <source>
        <dbReference type="RuleBase" id="RU004169"/>
    </source>
</evidence>
<evidence type="ECO:0000313" key="13">
    <source>
        <dbReference type="EMBL" id="NKE71904.1"/>
    </source>
</evidence>
<dbReference type="HAMAP" id="MF_00218">
    <property type="entry name" value="URO_D"/>
    <property type="match status" value="1"/>
</dbReference>
<comment type="similarity">
    <text evidence="2 8 10">Belongs to the uroporphyrinogen decarboxylase family.</text>
</comment>
<organism evidence="13 14">
    <name type="scientific">Candidatus Manganitrophus noduliformans</name>
    <dbReference type="NCBI Taxonomy" id="2606439"/>
    <lineage>
        <taxon>Bacteria</taxon>
        <taxon>Pseudomonadati</taxon>
        <taxon>Nitrospirota</taxon>
        <taxon>Nitrospiria</taxon>
        <taxon>Candidatus Troglogloeales</taxon>
        <taxon>Candidatus Manganitrophaceae</taxon>
        <taxon>Candidatus Manganitrophus</taxon>
    </lineage>
</organism>
<dbReference type="CDD" id="cd00717">
    <property type="entry name" value="URO-D"/>
    <property type="match status" value="1"/>
</dbReference>
<comment type="subcellular location">
    <subcellularLocation>
        <location evidence="8">Cytoplasm</location>
    </subcellularLocation>
</comment>
<dbReference type="GO" id="GO:0004853">
    <property type="term" value="F:uroporphyrinogen decarboxylase activity"/>
    <property type="evidence" value="ECO:0007669"/>
    <property type="project" value="UniProtKB-UniRule"/>
</dbReference>
<sequence>MKRESPTNDRFLKACRREPVDCTPVWLMRQAGRYMKEFREVRAKHSLLTVCKTPELAAEVTLQPIKRFELDASIIFADILLPLEPMGLQLEFVKGEGPAIHNPVKDKKGVEALRPVEPEESLGYVMEAIRQVRRELKVPLIGFAGAPFTLASYMIEGGHSRNYLDTKRMMYGAPEVWDLLMTKLVRVLSDYLLAQVKAGAQTLQVFDSWIGALSPDDYRRFVFPHMKALFTALRSAGVPLIHFGTGTATLLELQKEAGGDVIGLDWRVNLDEGWKRLGYDVAVQGNLDPVVLFAPRAEIEKQVDEILRRAAGRPGHIFNLGHGILPETPLESVDAVIERVHRKSAR</sequence>
<comment type="caution">
    <text evidence="13">The sequence shown here is derived from an EMBL/GenBank/DDBJ whole genome shotgun (WGS) entry which is preliminary data.</text>
</comment>
<evidence type="ECO:0000256" key="9">
    <source>
        <dbReference type="RuleBase" id="RU000554"/>
    </source>
</evidence>
<comment type="pathway">
    <text evidence="1 8 9">Porphyrin-containing compound metabolism; protoporphyrin-IX biosynthesis; coproporphyrinogen-III from 5-aminolevulinate: step 4/4.</text>
</comment>
<dbReference type="InterPro" id="IPR006361">
    <property type="entry name" value="Uroporphyrinogen_deCO2ase_HemE"/>
</dbReference>
<dbReference type="PROSITE" id="PS00906">
    <property type="entry name" value="UROD_1"/>
    <property type="match status" value="1"/>
</dbReference>
<dbReference type="PANTHER" id="PTHR21091">
    <property type="entry name" value="METHYLTETRAHYDROFOLATE:HOMOCYSTEINE METHYLTRANSFERASE RELATED"/>
    <property type="match status" value="1"/>
</dbReference>
<dbReference type="EMBL" id="VTOW01000002">
    <property type="protein sequence ID" value="NKE71904.1"/>
    <property type="molecule type" value="Genomic_DNA"/>
</dbReference>
<dbReference type="NCBIfam" id="TIGR01464">
    <property type="entry name" value="hemE"/>
    <property type="match status" value="1"/>
</dbReference>
<comment type="subunit">
    <text evidence="3 8">Homodimer.</text>
</comment>
<dbReference type="PROSITE" id="PS00907">
    <property type="entry name" value="UROD_2"/>
    <property type="match status" value="1"/>
</dbReference>
<dbReference type="AlphaFoldDB" id="A0A7X6IBY6"/>
<dbReference type="InterPro" id="IPR000257">
    <property type="entry name" value="Uroporphyrinogen_deCOase"/>
</dbReference>
<dbReference type="Proteomes" id="UP000534783">
    <property type="component" value="Unassembled WGS sequence"/>
</dbReference>
<evidence type="ECO:0000259" key="12">
    <source>
        <dbReference type="PROSITE" id="PS00907"/>
    </source>
</evidence>
<keyword evidence="7 8" id="KW-0627">Porphyrin biosynthesis</keyword>
<dbReference type="PANTHER" id="PTHR21091:SF169">
    <property type="entry name" value="UROPORPHYRINOGEN DECARBOXYLASE"/>
    <property type="match status" value="1"/>
</dbReference>
<gene>
    <name evidence="8 13" type="primary">hemE</name>
    <name evidence="13" type="ORF">MNODULE_14240</name>
</gene>
<evidence type="ECO:0000256" key="2">
    <source>
        <dbReference type="ARBA" id="ARBA00009935"/>
    </source>
</evidence>
<dbReference type="GO" id="GO:0006782">
    <property type="term" value="P:protoporphyrinogen IX biosynthetic process"/>
    <property type="evidence" value="ECO:0007669"/>
    <property type="project" value="UniProtKB-UniRule"/>
</dbReference>
<dbReference type="SUPFAM" id="SSF51726">
    <property type="entry name" value="UROD/MetE-like"/>
    <property type="match status" value="1"/>
</dbReference>
<dbReference type="EC" id="4.1.1.37" evidence="4 8"/>
<keyword evidence="5 8" id="KW-0210">Decarboxylase</keyword>
<evidence type="ECO:0000256" key="4">
    <source>
        <dbReference type="ARBA" id="ARBA00012288"/>
    </source>
</evidence>
<feature type="site" description="Transition state stabilizer" evidence="8">
    <location>
        <position position="78"/>
    </location>
</feature>
<comment type="function">
    <text evidence="8">Catalyzes the decarboxylation of four acetate groups of uroporphyrinogen-III to yield coproporphyrinogen-III.</text>
</comment>
<evidence type="ECO:0000256" key="1">
    <source>
        <dbReference type="ARBA" id="ARBA00004804"/>
    </source>
</evidence>
<dbReference type="GO" id="GO:0005829">
    <property type="term" value="C:cytosol"/>
    <property type="evidence" value="ECO:0007669"/>
    <property type="project" value="TreeGrafter"/>
</dbReference>
<name>A0A7X6IBY6_9BACT</name>
<dbReference type="InterPro" id="IPR038071">
    <property type="entry name" value="UROD/MetE-like_sf"/>
</dbReference>
<comment type="caution">
    <text evidence="8">Lacks conserved residue(s) required for the propagation of feature annotation.</text>
</comment>
<feature type="domain" description="Uroporphyrinogen decarboxylase (URO-D)" evidence="12">
    <location>
        <begin position="141"/>
        <end position="157"/>
    </location>
</feature>
<evidence type="ECO:0000256" key="7">
    <source>
        <dbReference type="ARBA" id="ARBA00023244"/>
    </source>
</evidence>
<proteinExistence type="inferred from homology"/>
<feature type="binding site" evidence="8">
    <location>
        <position position="78"/>
    </location>
    <ligand>
        <name>substrate</name>
    </ligand>
</feature>
<accession>A0A7X6IBY6</accession>
<evidence type="ECO:0000256" key="8">
    <source>
        <dbReference type="HAMAP-Rule" id="MF_00218"/>
    </source>
</evidence>
<dbReference type="Pfam" id="PF01208">
    <property type="entry name" value="URO-D"/>
    <property type="match status" value="1"/>
</dbReference>
<reference evidence="13 14" key="1">
    <citation type="journal article" date="2020" name="Nature">
        <title>Bacterial chemolithoautotrophy via manganese oxidation.</title>
        <authorList>
            <person name="Yu H."/>
            <person name="Leadbetter J.R."/>
        </authorList>
    </citation>
    <scope>NUCLEOTIDE SEQUENCE [LARGE SCALE GENOMIC DNA]</scope>
    <source>
        <strain evidence="13 14">Mn-1</strain>
    </source>
</reference>
<keyword evidence="14" id="KW-1185">Reference proteome</keyword>
<keyword evidence="8" id="KW-0963">Cytoplasm</keyword>
<evidence type="ECO:0000256" key="3">
    <source>
        <dbReference type="ARBA" id="ARBA00011738"/>
    </source>
</evidence>
<evidence type="ECO:0000313" key="14">
    <source>
        <dbReference type="Proteomes" id="UP000534783"/>
    </source>
</evidence>
<feature type="binding site" evidence="8">
    <location>
        <begin position="29"/>
        <end position="33"/>
    </location>
    <ligand>
        <name>substrate</name>
    </ligand>
</feature>
<evidence type="ECO:0000256" key="5">
    <source>
        <dbReference type="ARBA" id="ARBA00022793"/>
    </source>
</evidence>
<dbReference type="FunFam" id="3.20.20.210:FF:000006">
    <property type="entry name" value="Uroporphyrinogen decarboxylase"/>
    <property type="match status" value="1"/>
</dbReference>